<dbReference type="OrthoDB" id="5418352at2"/>
<reference evidence="4 5" key="1">
    <citation type="submission" date="2016-10" db="EMBL/GenBank/DDBJ databases">
        <title>Complete Genome Sequence of Peptococcaceae strain DCMF.</title>
        <authorList>
            <person name="Edwards R.J."/>
            <person name="Holland S.I."/>
            <person name="Deshpande N.P."/>
            <person name="Wong Y.K."/>
            <person name="Ertan H."/>
            <person name="Manefield M."/>
            <person name="Russell T.L."/>
            <person name="Lee M.J."/>
        </authorList>
    </citation>
    <scope>NUCLEOTIDE SEQUENCE [LARGE SCALE GENOMIC DNA]</scope>
    <source>
        <strain evidence="4 5">DCMF</strain>
    </source>
</reference>
<sequence length="477" mass="52615">MRSNFTQFTTPRMRVLSDDQINSIYLAALEILERTGMKIDSRETLQFLADHGALVGPGNRVRIPAFLVERALKTVPPRVVLCSREGERKLFLEDNNVYFGCNPDNPDYIDPYTGERRPFTSIDGKDLATIIDYCPNIDFVLNACFSSDVPRDVADRVIIRQMMLYMRKPIGFSCTNADSLLDIIDMAAIVAGGYEELRMSPYIFHIQEPISPLSHDGNAMKEVKICAEKGIPLVYYPMPMAGATAPATLAGMLAQNLAEAFTGMVVHQLTKPGAPFLSGGVASIMDMKTTRFSYGAPEMSLSVAGLTDILHYLKIPVWGTAGCVDAKTVDQQAAAEIAISCLMSGLSGANLIHDTGLMDQATVIAPEVLLLANEIQGMVRKILGGIHVSDEDLALDAVNDIGNGASYISHEHTFKYFRDFWVPTLFDRSVLQKGQTLPSLTERLNEKARYVIENHEVPPLPPDKLNDLLQLEKKWLG</sequence>
<keyword evidence="2" id="KW-0489">Methyltransferase</keyword>
<dbReference type="InterPro" id="IPR010426">
    <property type="entry name" value="MTTB_MeTrfase"/>
</dbReference>
<evidence type="ECO:0000313" key="4">
    <source>
        <dbReference type="EMBL" id="ATW23746.1"/>
    </source>
</evidence>
<evidence type="ECO:0000256" key="2">
    <source>
        <dbReference type="ARBA" id="ARBA00022603"/>
    </source>
</evidence>
<dbReference type="InterPro" id="IPR038601">
    <property type="entry name" value="MttB-like_sf"/>
</dbReference>
<proteinExistence type="inferred from homology"/>
<dbReference type="Pfam" id="PF06253">
    <property type="entry name" value="MTTB"/>
    <property type="match status" value="1"/>
</dbReference>
<dbReference type="EMBL" id="CP017634">
    <property type="protein sequence ID" value="ATW23746.1"/>
    <property type="molecule type" value="Genomic_DNA"/>
</dbReference>
<organism evidence="4 5">
    <name type="scientific">Formimonas warabiya</name>
    <dbReference type="NCBI Taxonomy" id="1761012"/>
    <lineage>
        <taxon>Bacteria</taxon>
        <taxon>Bacillati</taxon>
        <taxon>Bacillota</taxon>
        <taxon>Clostridia</taxon>
        <taxon>Eubacteriales</taxon>
        <taxon>Peptococcaceae</taxon>
        <taxon>Candidatus Formimonas</taxon>
    </lineage>
</organism>
<name>A0A3G1KMS9_FORW1</name>
<protein>
    <recommendedName>
        <fullName evidence="6">Trimethylamine methyltransferase</fullName>
    </recommendedName>
</protein>
<keyword evidence="5" id="KW-1185">Reference proteome</keyword>
<evidence type="ECO:0000256" key="1">
    <source>
        <dbReference type="ARBA" id="ARBA00007137"/>
    </source>
</evidence>
<keyword evidence="3" id="KW-0808">Transferase</keyword>
<accession>A0A3G1KMS9</accession>
<dbReference type="Gene3D" id="3.20.20.480">
    <property type="entry name" value="Trimethylamine methyltransferase-like"/>
    <property type="match status" value="1"/>
</dbReference>
<dbReference type="Proteomes" id="UP000323521">
    <property type="component" value="Chromosome"/>
</dbReference>
<evidence type="ECO:0008006" key="6">
    <source>
        <dbReference type="Google" id="ProtNLM"/>
    </source>
</evidence>
<gene>
    <name evidence="4" type="ORF">DCMF_02105</name>
</gene>
<dbReference type="GO" id="GO:0015948">
    <property type="term" value="P:methanogenesis"/>
    <property type="evidence" value="ECO:0007669"/>
    <property type="project" value="InterPro"/>
</dbReference>
<dbReference type="AlphaFoldDB" id="A0A3G1KMS9"/>
<evidence type="ECO:0000256" key="3">
    <source>
        <dbReference type="ARBA" id="ARBA00022679"/>
    </source>
</evidence>
<evidence type="ECO:0000313" key="5">
    <source>
        <dbReference type="Proteomes" id="UP000323521"/>
    </source>
</evidence>
<dbReference type="KEGG" id="fwa:DCMF_02105"/>
<dbReference type="GO" id="GO:0008168">
    <property type="term" value="F:methyltransferase activity"/>
    <property type="evidence" value="ECO:0007669"/>
    <property type="project" value="UniProtKB-KW"/>
</dbReference>
<dbReference type="GO" id="GO:0032259">
    <property type="term" value="P:methylation"/>
    <property type="evidence" value="ECO:0007669"/>
    <property type="project" value="UniProtKB-KW"/>
</dbReference>
<dbReference type="RefSeq" id="WP_148132909.1">
    <property type="nucleotide sequence ID" value="NZ_CP017634.1"/>
</dbReference>
<comment type="similarity">
    <text evidence="1">Belongs to the trimethylamine methyltransferase family.</text>
</comment>